<feature type="region of interest" description="Disordered" evidence="4">
    <location>
        <begin position="1020"/>
        <end position="1044"/>
    </location>
</feature>
<name>A0AAQ3PZX1_9LILI</name>
<dbReference type="GO" id="GO:0008270">
    <property type="term" value="F:zinc ion binding"/>
    <property type="evidence" value="ECO:0007669"/>
    <property type="project" value="UniProtKB-KW"/>
</dbReference>
<feature type="region of interest" description="Disordered" evidence="4">
    <location>
        <begin position="765"/>
        <end position="876"/>
    </location>
</feature>
<dbReference type="PROSITE" id="PS51050">
    <property type="entry name" value="ZF_CW"/>
    <property type="match status" value="1"/>
</dbReference>
<dbReference type="EMBL" id="CP136890">
    <property type="protein sequence ID" value="WOK93578.1"/>
    <property type="molecule type" value="Genomic_DNA"/>
</dbReference>
<feature type="region of interest" description="Disordered" evidence="4">
    <location>
        <begin position="591"/>
        <end position="610"/>
    </location>
</feature>
<evidence type="ECO:0000256" key="1">
    <source>
        <dbReference type="ARBA" id="ARBA00022723"/>
    </source>
</evidence>
<evidence type="ECO:0000313" key="6">
    <source>
        <dbReference type="EMBL" id="WOK93578.1"/>
    </source>
</evidence>
<accession>A0AAQ3PZX1</accession>
<organism evidence="6 7">
    <name type="scientific">Canna indica</name>
    <name type="common">Indian-shot</name>
    <dbReference type="NCBI Taxonomy" id="4628"/>
    <lineage>
        <taxon>Eukaryota</taxon>
        <taxon>Viridiplantae</taxon>
        <taxon>Streptophyta</taxon>
        <taxon>Embryophyta</taxon>
        <taxon>Tracheophyta</taxon>
        <taxon>Spermatophyta</taxon>
        <taxon>Magnoliopsida</taxon>
        <taxon>Liliopsida</taxon>
        <taxon>Zingiberales</taxon>
        <taxon>Cannaceae</taxon>
        <taxon>Canna</taxon>
    </lineage>
</organism>
<evidence type="ECO:0000256" key="2">
    <source>
        <dbReference type="ARBA" id="ARBA00022771"/>
    </source>
</evidence>
<protein>
    <recommendedName>
        <fullName evidence="5">CW-type domain-containing protein</fullName>
    </recommendedName>
</protein>
<feature type="compositionally biased region" description="Basic and acidic residues" evidence="4">
    <location>
        <begin position="488"/>
        <end position="504"/>
    </location>
</feature>
<feature type="region of interest" description="Disordered" evidence="4">
    <location>
        <begin position="1"/>
        <end position="38"/>
    </location>
</feature>
<feature type="region of interest" description="Disordered" evidence="4">
    <location>
        <begin position="1068"/>
        <end position="1135"/>
    </location>
</feature>
<feature type="compositionally biased region" description="Acidic residues" evidence="4">
    <location>
        <begin position="20"/>
        <end position="31"/>
    </location>
</feature>
<feature type="compositionally biased region" description="Basic and acidic residues" evidence="4">
    <location>
        <begin position="563"/>
        <end position="574"/>
    </location>
</feature>
<sequence>MLSAGRRGDGRKALGFGGGEMEEENELEEGEACSGQEDGPCIDPDALSYIDEKIQDVLGHFQKDFEAGFSAENLGAKFGGYGSFLPTYQRSPSIFCQPRSPQKQPNQNVKKSACSMHTEVTNQNKTVGMSSSIPKGNNISTPLLDNSCKKDMCMNRPNIQEPCSQKTSFNKTTNGTDHKTLKVRIKMGPDNSLARNNAVIYSGLGLDISPSSSFEASPDGSGDISPELPDLPDESPKTIIQVMTCFSPGGFLSPLQDCLLQLIEKDISSIKQCKRGKFYKGRPETSADVADLNIHSREVKGQMEKHSKLGGQKGKPRETKNLGLKNGVILNKEFNIETQEGLELCFNSFDVTQSSISKNVDKIAGQTVGNPVKIGSELLDHPKETKKAFLQDKTISTGSMIDKHSVLVESTISNEPGILGNKITQLKRQLNIQVGMPEKTLEEQNANNQKDDIAHPLREGRIRVEKDFDTTITYSSGDKRRIAQLAETADHVKPSSPVWDKKLQEGQISGKKKKAKVGQTNSKSNGMLLKDNVVEKSSTTRKEKKKNSHAKSNHPVKKSKGLKSHEDLSEPCIRESHGSINLDAKAKNLENGVGSFNHPKVKQKSFKRNHEDPMISTQTFNERSGSKEVENPRASGGFLSEPLSAPLISSASATDATVAPQAPVVIEENWVQCDKCHKWRLLPYGTITAQLPSHWQCKMLDWLPGMNSCHISEEDTTNALNALYLAPAPEQVGSLVGRDTAATSTSVASGMHLVENLELVPDVPSSGNGKFAQKHASVLPNHPSSNKLPNAVKRDDRASDRYRIVNEANQNLSAAMKSSKKDGNGNSSRSTDSNVEKHKPKKIYKHTNHWGYSDGGDHGVKNEKLPKSKSKKVVDQDDLRAAKKLKKESIQYSNNDVVSKVFDKNDIGGCSTNIIANSQPTCNFSSSKDSECDMKGNSSSKIRDEGKLVGNGQRKEHSNASNVEKASNAADHSSKKRKMKERQGSRCNQEALVTSRHVIENGTIGKGSLGEAELVNDKKAELSVSEGKRSKATKPNNRMNKKHMTGMALPDNVEHLPDGMDEAYVVDKEHRSSQSHATSQRDLEFDSSKRKDTIHKQLPVAANSSSSKVSGSHKSRCNLKEVKGSSPVESVSSSPLRIQGMEKQSGKNISERKDGQGWMINRLDKSSTLQENIETNAVSILPKQKRDSDSKNVVESRFAKQESQVAPFRQEKMFNHHALNENDIPELQSGAQKTQLKLEKKQETQSQLMVASPLKERRSDVDMAGAVNVNTSKVVKQHRQRDIHNGLPHSNLRQATPNGLDTSSPIRKENHSVLMKEARDLKHTANRLKNEGQELVSTGLYFEAALKFLRVAALMEPANSDSAKQAEAAKMYFETAKLCEFVAHEYERFKDMAAAALAFKCVEVAYLKAAYCKNPNASRDRHELQAAFQFLPPGESPSSSASDIDNLNNQVMLAKNASAKAVSSPQVAGNHVIAARHHHQVMRLLHYTNDLNCAFEATRKSQISIAAASLNMDKHSVESLCSVREVLDFNFHNVEGLLRLVRLSLESIGR</sequence>
<gene>
    <name evidence="6" type="ORF">Cni_G02278</name>
</gene>
<dbReference type="Proteomes" id="UP001327560">
    <property type="component" value="Chromosome 1"/>
</dbReference>
<feature type="compositionally biased region" description="Basic and acidic residues" evidence="4">
    <location>
        <begin position="855"/>
        <end position="876"/>
    </location>
</feature>
<evidence type="ECO:0000259" key="5">
    <source>
        <dbReference type="PROSITE" id="PS51050"/>
    </source>
</evidence>
<feature type="region of interest" description="Disordered" evidence="4">
    <location>
        <begin position="1274"/>
        <end position="1306"/>
    </location>
</feature>
<reference evidence="6 7" key="1">
    <citation type="submission" date="2023-10" db="EMBL/GenBank/DDBJ databases">
        <title>Chromosome-scale genome assembly provides insights into flower coloration mechanisms of Canna indica.</title>
        <authorList>
            <person name="Li C."/>
        </authorList>
    </citation>
    <scope>NUCLEOTIDE SEQUENCE [LARGE SCALE GENOMIC DNA]</scope>
    <source>
        <tissue evidence="6">Flower</tissue>
    </source>
</reference>
<dbReference type="PANTHER" id="PTHR46524">
    <property type="entry name" value="CW-TYPE ZINC FINGER"/>
    <property type="match status" value="1"/>
</dbReference>
<dbReference type="InterPro" id="IPR011124">
    <property type="entry name" value="Znf_CW"/>
</dbReference>
<feature type="compositionally biased region" description="Basic residues" evidence="4">
    <location>
        <begin position="838"/>
        <end position="848"/>
    </location>
</feature>
<evidence type="ECO:0000313" key="7">
    <source>
        <dbReference type="Proteomes" id="UP001327560"/>
    </source>
</evidence>
<dbReference type="InterPro" id="IPR055300">
    <property type="entry name" value="CWZF3/5/7"/>
</dbReference>
<proteinExistence type="predicted"/>
<evidence type="ECO:0000256" key="3">
    <source>
        <dbReference type="ARBA" id="ARBA00022833"/>
    </source>
</evidence>
<feature type="compositionally biased region" description="Basic and acidic residues" evidence="4">
    <location>
        <begin position="532"/>
        <end position="541"/>
    </location>
</feature>
<feature type="compositionally biased region" description="Basic residues" evidence="4">
    <location>
        <begin position="542"/>
        <end position="562"/>
    </location>
</feature>
<feature type="compositionally biased region" description="Basic and acidic residues" evidence="4">
    <location>
        <begin position="1020"/>
        <end position="1029"/>
    </location>
</feature>
<feature type="region of interest" description="Disordered" evidence="4">
    <location>
        <begin position="212"/>
        <end position="232"/>
    </location>
</feature>
<keyword evidence="1" id="KW-0479">Metal-binding</keyword>
<feature type="compositionally biased region" description="Polar residues" evidence="4">
    <location>
        <begin position="1291"/>
        <end position="1305"/>
    </location>
</feature>
<feature type="compositionally biased region" description="Basic and acidic residues" evidence="4">
    <location>
        <begin position="792"/>
        <end position="804"/>
    </location>
</feature>
<keyword evidence="3" id="KW-0862">Zinc</keyword>
<feature type="compositionally biased region" description="Low complexity" evidence="4">
    <location>
        <begin position="1125"/>
        <end position="1135"/>
    </location>
</feature>
<feature type="region of interest" description="Disordered" evidence="4">
    <location>
        <begin position="919"/>
        <end position="994"/>
    </location>
</feature>
<feature type="compositionally biased region" description="Basic and acidic residues" evidence="4">
    <location>
        <begin position="1079"/>
        <end position="1095"/>
    </location>
</feature>
<feature type="compositionally biased region" description="Basic and acidic residues" evidence="4">
    <location>
        <begin position="1"/>
        <end position="12"/>
    </location>
</feature>
<dbReference type="InterPro" id="IPR056406">
    <property type="entry name" value="THD_CWZF3/5/7"/>
</dbReference>
<feature type="domain" description="CW-type" evidence="5">
    <location>
        <begin position="664"/>
        <end position="717"/>
    </location>
</feature>
<dbReference type="Pfam" id="PF24756">
    <property type="entry name" value="THD_CWZF3-5-7"/>
    <property type="match status" value="1"/>
</dbReference>
<dbReference type="PANTHER" id="PTHR46524:SF7">
    <property type="entry name" value="CW-TYPE ZINC FINGER"/>
    <property type="match status" value="1"/>
</dbReference>
<evidence type="ECO:0000256" key="4">
    <source>
        <dbReference type="SAM" id="MobiDB-lite"/>
    </source>
</evidence>
<keyword evidence="7" id="KW-1185">Reference proteome</keyword>
<dbReference type="Pfam" id="PF07496">
    <property type="entry name" value="zf-CW"/>
    <property type="match status" value="1"/>
</dbReference>
<feature type="region of interest" description="Disordered" evidence="4">
    <location>
        <begin position="300"/>
        <end position="320"/>
    </location>
</feature>
<keyword evidence="2" id="KW-0863">Zinc-finger</keyword>
<feature type="compositionally biased region" description="Basic and acidic residues" evidence="4">
    <location>
        <begin position="941"/>
        <end position="958"/>
    </location>
</feature>
<dbReference type="Gene3D" id="3.30.40.100">
    <property type="match status" value="1"/>
</dbReference>
<feature type="region of interest" description="Disordered" evidence="4">
    <location>
        <begin position="488"/>
        <end position="574"/>
    </location>
</feature>